<dbReference type="InterPro" id="IPR006426">
    <property type="entry name" value="Asn_synth_AEB"/>
</dbReference>
<keyword evidence="9" id="KW-0436">Ligase</keyword>
<dbReference type="Pfam" id="PF13537">
    <property type="entry name" value="GATase_7"/>
    <property type="match status" value="1"/>
</dbReference>
<feature type="binding site" evidence="7">
    <location>
        <position position="95"/>
    </location>
    <ligand>
        <name>L-glutamine</name>
        <dbReference type="ChEBI" id="CHEBI:58359"/>
    </ligand>
</feature>
<evidence type="ECO:0000256" key="2">
    <source>
        <dbReference type="ARBA" id="ARBA00022741"/>
    </source>
</evidence>
<dbReference type="PROSITE" id="PS51278">
    <property type="entry name" value="GATASE_TYPE_2"/>
    <property type="match status" value="1"/>
</dbReference>
<dbReference type="InterPro" id="IPR001962">
    <property type="entry name" value="Asn_synthase"/>
</dbReference>
<evidence type="ECO:0000256" key="6">
    <source>
        <dbReference type="PIRSR" id="PIRSR001589-1"/>
    </source>
</evidence>
<dbReference type="CDD" id="cd00712">
    <property type="entry name" value="AsnB"/>
    <property type="match status" value="1"/>
</dbReference>
<dbReference type="SUPFAM" id="SSF52402">
    <property type="entry name" value="Adenine nucleotide alpha hydrolases-like"/>
    <property type="match status" value="1"/>
</dbReference>
<keyword evidence="2 5" id="KW-0547">Nucleotide-binding</keyword>
<dbReference type="GO" id="GO:0004066">
    <property type="term" value="F:asparagine synthase (glutamine-hydrolyzing) activity"/>
    <property type="evidence" value="ECO:0007669"/>
    <property type="project" value="UniProtKB-EC"/>
</dbReference>
<organism evidence="9">
    <name type="scientific">Methanobacterium formicicum</name>
    <dbReference type="NCBI Taxonomy" id="2162"/>
    <lineage>
        <taxon>Archaea</taxon>
        <taxon>Methanobacteriati</taxon>
        <taxon>Methanobacteriota</taxon>
        <taxon>Methanomada group</taxon>
        <taxon>Methanobacteria</taxon>
        <taxon>Methanobacteriales</taxon>
        <taxon>Methanobacteriaceae</taxon>
        <taxon>Methanobacterium</taxon>
    </lineage>
</organism>
<dbReference type="CDD" id="cd01991">
    <property type="entry name" value="Asn_synthase_B_C"/>
    <property type="match status" value="1"/>
</dbReference>
<sequence length="606" mass="71438">MCGINGFNWGNHDLIQVMNDEIKHRGPDDNGFYCNDKLSLGSVRLSIIDLSDKGHMPMFSRDNKFAIVYNGEIYNYLDIKYELLEKGYKFNSNTDTEVLLYSYIEWGSKCVEKFNGMWAFAIYDIEKDIIFLSRDRFGVKPLYYYYDNGEFIFSSEIKGILKHEMDIKANENLIFDFLYSGHTDHTEETFFKNIKKLKPGKNLFFNLNDNSISTIEYYNLKKALKTKKIQKSKEIRDSFFNSVKRRLISDVPIGGCLSGGIDSSSIICAMKDLGMKNIEVFSLVFPGEKIDESKFQEVIVDYGGLKWNKTSFELEDILDDIDDLLYTQEEPFISLSIYGQYKIMKSAAQNNLKVLVDGQGADEVLLGYHFFFTYYFLDLLHEYKFLTLLNEAIIYKKAHGNLNPFIGIFKIIFSKFILKHRKFKHPFLSDQFHSKYKNRIELNPDVPTQGDVNDRSYFAETYYPLPQLLRFEDKNSMRWSIESRLPFCDYEFVEMMISTHPSQKLHKGITKKIFRDALKDNVPQVIMERKDKIGFEIPDDKLLRSDRGKIFVSELFESKRFKERTFWDYEKVKERWNEHLSGINNGRLLWKIIILELWYRKWIEGS</sequence>
<dbReference type="EMBL" id="LN515531">
    <property type="protein sequence ID" value="CEA12614.1"/>
    <property type="molecule type" value="Genomic_DNA"/>
</dbReference>
<protein>
    <recommendedName>
        <fullName evidence="5">Putative asparagine synthetase [glutamine-hydrolyzing]</fullName>
        <ecNumber evidence="5">6.3.5.4</ecNumber>
    </recommendedName>
</protein>
<dbReference type="GO" id="GO:0005524">
    <property type="term" value="F:ATP binding"/>
    <property type="evidence" value="ECO:0007669"/>
    <property type="project" value="UniProtKB-KW"/>
</dbReference>
<dbReference type="InterPro" id="IPR017932">
    <property type="entry name" value="GATase_2_dom"/>
</dbReference>
<evidence type="ECO:0000259" key="8">
    <source>
        <dbReference type="PROSITE" id="PS51278"/>
    </source>
</evidence>
<evidence type="ECO:0000256" key="1">
    <source>
        <dbReference type="ARBA" id="ARBA00005752"/>
    </source>
</evidence>
<dbReference type="Pfam" id="PF00733">
    <property type="entry name" value="Asn_synthase"/>
    <property type="match status" value="1"/>
</dbReference>
<proteinExistence type="inferred from homology"/>
<comment type="catalytic activity">
    <reaction evidence="5">
        <text>L-aspartate + L-glutamine + ATP + H2O = L-asparagine + L-glutamate + AMP + diphosphate + H(+)</text>
        <dbReference type="Rhea" id="RHEA:12228"/>
        <dbReference type="ChEBI" id="CHEBI:15377"/>
        <dbReference type="ChEBI" id="CHEBI:15378"/>
        <dbReference type="ChEBI" id="CHEBI:29985"/>
        <dbReference type="ChEBI" id="CHEBI:29991"/>
        <dbReference type="ChEBI" id="CHEBI:30616"/>
        <dbReference type="ChEBI" id="CHEBI:33019"/>
        <dbReference type="ChEBI" id="CHEBI:58048"/>
        <dbReference type="ChEBI" id="CHEBI:58359"/>
        <dbReference type="ChEBI" id="CHEBI:456215"/>
        <dbReference type="EC" id="6.3.5.4"/>
    </reaction>
</comment>
<dbReference type="AlphaFoldDB" id="A0A090I1D0"/>
<keyword evidence="3 5" id="KW-0067">ATP-binding</keyword>
<dbReference type="PATRIC" id="fig|2162.9.peg.262"/>
<evidence type="ECO:0000256" key="4">
    <source>
        <dbReference type="ARBA" id="ARBA00022962"/>
    </source>
</evidence>
<evidence type="ECO:0000313" key="9">
    <source>
        <dbReference type="EMBL" id="CEA12614.1"/>
    </source>
</evidence>
<feature type="domain" description="Glutamine amidotransferase type-2" evidence="8">
    <location>
        <begin position="2"/>
        <end position="208"/>
    </location>
</feature>
<gene>
    <name evidence="9" type="ORF">DSM1535_0250</name>
</gene>
<dbReference type="SUPFAM" id="SSF56235">
    <property type="entry name" value="N-terminal nucleophile aminohydrolases (Ntn hydrolases)"/>
    <property type="match status" value="1"/>
</dbReference>
<dbReference type="InterPro" id="IPR051786">
    <property type="entry name" value="ASN_synthetase/amidase"/>
</dbReference>
<keyword evidence="6" id="KW-0028">Amino-acid biosynthesis</keyword>
<dbReference type="InterPro" id="IPR014729">
    <property type="entry name" value="Rossmann-like_a/b/a_fold"/>
</dbReference>
<dbReference type="InterPro" id="IPR029055">
    <property type="entry name" value="Ntn_hydrolases_N"/>
</dbReference>
<dbReference type="EC" id="6.3.5.4" evidence="5"/>
<comment type="similarity">
    <text evidence="1">Belongs to the asparagine synthetase family.</text>
</comment>
<dbReference type="InterPro" id="IPR033738">
    <property type="entry name" value="AsnB_N"/>
</dbReference>
<accession>A0A090I1D0</accession>
<dbReference type="GO" id="GO:0006529">
    <property type="term" value="P:asparagine biosynthetic process"/>
    <property type="evidence" value="ECO:0007669"/>
    <property type="project" value="UniProtKB-KW"/>
</dbReference>
<dbReference type="RefSeq" id="WP_048071931.1">
    <property type="nucleotide sequence ID" value="NZ_JARVXG010000041.1"/>
</dbReference>
<keyword evidence="6" id="KW-0061">Asparagine biosynthesis</keyword>
<reference evidence="9" key="1">
    <citation type="submission" date="2014-08" db="EMBL/GenBank/DDBJ databases">
        <authorList>
            <person name="Wibberg D."/>
        </authorList>
    </citation>
    <scope>NUCLEOTIDE SEQUENCE</scope>
</reference>
<evidence type="ECO:0000256" key="7">
    <source>
        <dbReference type="PIRSR" id="PIRSR001589-2"/>
    </source>
</evidence>
<name>A0A090I1D0_METFO</name>
<feature type="active site" description="For GATase activity" evidence="6">
    <location>
        <position position="2"/>
    </location>
</feature>
<evidence type="ECO:0000256" key="5">
    <source>
        <dbReference type="PIRNR" id="PIRNR001589"/>
    </source>
</evidence>
<dbReference type="PANTHER" id="PTHR43284:SF1">
    <property type="entry name" value="ASPARAGINE SYNTHETASE"/>
    <property type="match status" value="1"/>
</dbReference>
<dbReference type="Gene3D" id="3.60.20.10">
    <property type="entry name" value="Glutamine Phosphoribosylpyrophosphate, subunit 1, domain 1"/>
    <property type="match status" value="1"/>
</dbReference>
<dbReference type="PIRSF" id="PIRSF001589">
    <property type="entry name" value="Asn_synthetase_glu-h"/>
    <property type="match status" value="1"/>
</dbReference>
<dbReference type="NCBIfam" id="TIGR01536">
    <property type="entry name" value="asn_synth_AEB"/>
    <property type="match status" value="1"/>
</dbReference>
<keyword evidence="4 6" id="KW-0315">Glutamine amidotransferase</keyword>
<dbReference type="KEGG" id="mfi:DSM1535_0250"/>
<dbReference type="PANTHER" id="PTHR43284">
    <property type="entry name" value="ASPARAGINE SYNTHETASE (GLUTAMINE-HYDROLYZING)"/>
    <property type="match status" value="1"/>
</dbReference>
<evidence type="ECO:0000256" key="3">
    <source>
        <dbReference type="ARBA" id="ARBA00022840"/>
    </source>
</evidence>
<dbReference type="Gene3D" id="3.40.50.620">
    <property type="entry name" value="HUPs"/>
    <property type="match status" value="1"/>
</dbReference>